<dbReference type="EMBL" id="MT631151">
    <property type="protein sequence ID" value="QNO45778.1"/>
    <property type="molecule type" value="Genomic_DNA"/>
</dbReference>
<accession>A0A7G9YCP4</accession>
<dbReference type="InterPro" id="IPR012337">
    <property type="entry name" value="RNaseH-like_sf"/>
</dbReference>
<evidence type="ECO:0000313" key="2">
    <source>
        <dbReference type="EMBL" id="QNO45778.1"/>
    </source>
</evidence>
<sequence>MVKSNEPYTEEEQKRINAVNRYQMGERPSIICESVGRSRVWLRKWIGRYANSDKNSKKEWFRDKSRAPKNVHRKTDPEMEQLVVNARKSLMAGETEDTKYRCIGAVEVQLHVHELGHSEDEMPSLSTIKRIIKRNGLVVQKKKRYIKRKSKKRYTLLSPTKANEVHQMDFVGPRHIKGYGRILSLNLIDVVSSKAHIQQYAGQTMDNVLEFLLGYWTKNAIPNYLQMDNGAAFIGDLMHSKHFSRVVRLCLHLGVEPVFIAPSKPWMNGTIEDFNGSSERSYGNKNNGQIWNTFGERRKRS</sequence>
<dbReference type="GO" id="GO:0003676">
    <property type="term" value="F:nucleic acid binding"/>
    <property type="evidence" value="ECO:0007669"/>
    <property type="project" value="InterPro"/>
</dbReference>
<dbReference type="InterPro" id="IPR009057">
    <property type="entry name" value="Homeodomain-like_sf"/>
</dbReference>
<dbReference type="InterPro" id="IPR036397">
    <property type="entry name" value="RNaseH_sf"/>
</dbReference>
<dbReference type="PANTHER" id="PTHR47515:SF2">
    <property type="entry name" value="INTEGRASE CORE DOMAIN PROTEIN"/>
    <property type="match status" value="1"/>
</dbReference>
<dbReference type="InterPro" id="IPR001584">
    <property type="entry name" value="Integrase_cat-core"/>
</dbReference>
<dbReference type="AlphaFoldDB" id="A0A7G9YCP4"/>
<dbReference type="SUPFAM" id="SSF53098">
    <property type="entry name" value="Ribonuclease H-like"/>
    <property type="match status" value="1"/>
</dbReference>
<name>A0A7G9YCP4_9EURY</name>
<protein>
    <recommendedName>
        <fullName evidence="1">Integrase catalytic domain-containing protein</fullName>
    </recommendedName>
</protein>
<dbReference type="Pfam" id="PF00665">
    <property type="entry name" value="rve"/>
    <property type="match status" value="1"/>
</dbReference>
<dbReference type="Gene3D" id="3.30.420.10">
    <property type="entry name" value="Ribonuclease H-like superfamily/Ribonuclease H"/>
    <property type="match status" value="1"/>
</dbReference>
<dbReference type="PROSITE" id="PS50994">
    <property type="entry name" value="INTEGRASE"/>
    <property type="match status" value="1"/>
</dbReference>
<dbReference type="SUPFAM" id="SSF46689">
    <property type="entry name" value="Homeodomain-like"/>
    <property type="match status" value="1"/>
</dbReference>
<dbReference type="GO" id="GO:0015074">
    <property type="term" value="P:DNA integration"/>
    <property type="evidence" value="ECO:0007669"/>
    <property type="project" value="InterPro"/>
</dbReference>
<feature type="domain" description="Integrase catalytic" evidence="1">
    <location>
        <begin position="155"/>
        <end position="277"/>
    </location>
</feature>
<dbReference type="PANTHER" id="PTHR47515">
    <property type="entry name" value="LOW CALCIUM RESPONSE LOCUS PROTEIN T"/>
    <property type="match status" value="1"/>
</dbReference>
<reference evidence="2" key="1">
    <citation type="submission" date="2020-06" db="EMBL/GenBank/DDBJ databases">
        <title>Unique genomic features of the anaerobic methanotrophic archaea.</title>
        <authorList>
            <person name="Chadwick G.L."/>
            <person name="Skennerton C.T."/>
            <person name="Laso-Perez R."/>
            <person name="Leu A.O."/>
            <person name="Speth D.R."/>
            <person name="Yu H."/>
            <person name="Morgan-Lang C."/>
            <person name="Hatzenpichler R."/>
            <person name="Goudeau D."/>
            <person name="Malmstrom R."/>
            <person name="Brazelton W.J."/>
            <person name="Woyke T."/>
            <person name="Hallam S.J."/>
            <person name="Tyson G.W."/>
            <person name="Wegener G."/>
            <person name="Boetius A."/>
            <person name="Orphan V."/>
        </authorList>
    </citation>
    <scope>NUCLEOTIDE SEQUENCE</scope>
</reference>
<evidence type="ECO:0000259" key="1">
    <source>
        <dbReference type="PROSITE" id="PS50994"/>
    </source>
</evidence>
<organism evidence="2">
    <name type="scientific">Candidatus Methanogaster sp. ANME-2c ERB4</name>
    <dbReference type="NCBI Taxonomy" id="2759911"/>
    <lineage>
        <taxon>Archaea</taxon>
        <taxon>Methanobacteriati</taxon>
        <taxon>Methanobacteriota</taxon>
        <taxon>Stenosarchaea group</taxon>
        <taxon>Methanomicrobia</taxon>
        <taxon>Methanosarcinales</taxon>
        <taxon>ANME-2 cluster</taxon>
        <taxon>Candidatus Methanogasteraceae</taxon>
        <taxon>Candidatus Methanogaster</taxon>
    </lineage>
</organism>
<gene>
    <name evidence="2" type="ORF">HJDPDKJO_00002</name>
</gene>
<proteinExistence type="predicted"/>